<dbReference type="InterPro" id="IPR050834">
    <property type="entry name" value="Glycosyltransf_2"/>
</dbReference>
<dbReference type="EMBL" id="WTUX01000011">
    <property type="protein sequence ID" value="MZR13400.1"/>
    <property type="molecule type" value="Genomic_DNA"/>
</dbReference>
<dbReference type="PANTHER" id="PTHR43685">
    <property type="entry name" value="GLYCOSYLTRANSFERASE"/>
    <property type="match status" value="1"/>
</dbReference>
<dbReference type="InterPro" id="IPR027417">
    <property type="entry name" value="P-loop_NTPase"/>
</dbReference>
<sequence>MVKLRSPNRLKMNTSSAKNIENVFVLCTGRCGSQTFIRACEHFTNYTAGHETRTRMLGTERFAYPKGHIEADNRLSWMLGRLQDAYGDRALYVHLTRDRQKVAESYDRRWHHRYSILDGYNRSILMQDRDNECASEDMVNTIEENITYFLENKSNVIEIDIDDPQESFLEFVSAISATGDIESAVAEFFVRHNQSAQVDSNNVEAQLSVGLRTAHEALRSQHANAISENKELKRLLSREVTLRRKEALTWERTQKREEKKRKTAYILAAPTLAVLAPFWAPWALYRRTKRPKKSLNPSSNLVLRAFRTFKREGADAAFSVLDNPEASPPSGTRELFQAIDAETDDDWLISMKQWAMYYDVPEFSLEAGSAPRFQRITFDEPKHVEAPLLVTVIIPCFNSEETVEKSINSILRQTWHNVEVIAVNDASTDRTGEIIELIASRDARVRVLHNPINVGPYVSKNRALLEAKGVYTTGHDADDIAFPNRIERQVHWLQSFPGRKATIGYMVRLDDEGRFSHASPIGRLSFDGVARFCPISMMCETKTLRDTLGGWDCVRFGADSELIERMEKVLGDSLVRQKRVLMFCLDGAAGLTNDPKTGTRTSSGLSQERRDYIDAFRNWHQTTPATDLYMPFPHTARHFPAPDLMKIATADIERVVKAD</sequence>
<keyword evidence="1" id="KW-0472">Membrane</keyword>
<evidence type="ECO:0000256" key="1">
    <source>
        <dbReference type="SAM" id="Phobius"/>
    </source>
</evidence>
<reference evidence="3 4" key="1">
    <citation type="submission" date="2019-12" db="EMBL/GenBank/DDBJ databases">
        <title>Maritimibacter sp. nov. sp. isolated from sea sand.</title>
        <authorList>
            <person name="Kim J."/>
            <person name="Jeong S.E."/>
            <person name="Jung H.S."/>
            <person name="Jeon C.O."/>
        </authorList>
    </citation>
    <scope>NUCLEOTIDE SEQUENCE [LARGE SCALE GENOMIC DNA]</scope>
    <source>
        <strain evidence="3 4">DP07</strain>
    </source>
</reference>
<dbReference type="SUPFAM" id="SSF52540">
    <property type="entry name" value="P-loop containing nucleoside triphosphate hydrolases"/>
    <property type="match status" value="1"/>
</dbReference>
<evidence type="ECO:0000259" key="2">
    <source>
        <dbReference type="Pfam" id="PF00535"/>
    </source>
</evidence>
<dbReference type="CDD" id="cd00761">
    <property type="entry name" value="Glyco_tranf_GTA_type"/>
    <property type="match status" value="1"/>
</dbReference>
<proteinExistence type="predicted"/>
<organism evidence="3 4">
    <name type="scientific">Maritimibacter harenae</name>
    <dbReference type="NCBI Taxonomy" id="2606218"/>
    <lineage>
        <taxon>Bacteria</taxon>
        <taxon>Pseudomonadati</taxon>
        <taxon>Pseudomonadota</taxon>
        <taxon>Alphaproteobacteria</taxon>
        <taxon>Rhodobacterales</taxon>
        <taxon>Roseobacteraceae</taxon>
        <taxon>Maritimibacter</taxon>
    </lineage>
</organism>
<dbReference type="Gene3D" id="3.90.550.10">
    <property type="entry name" value="Spore Coat Polysaccharide Biosynthesis Protein SpsA, Chain A"/>
    <property type="match status" value="1"/>
</dbReference>
<keyword evidence="3" id="KW-0808">Transferase</keyword>
<evidence type="ECO:0000313" key="4">
    <source>
        <dbReference type="Proteomes" id="UP000467322"/>
    </source>
</evidence>
<dbReference type="Proteomes" id="UP000467322">
    <property type="component" value="Unassembled WGS sequence"/>
</dbReference>
<dbReference type="Pfam" id="PF00535">
    <property type="entry name" value="Glycos_transf_2"/>
    <property type="match status" value="1"/>
</dbReference>
<protein>
    <submittedName>
        <fullName evidence="3">Glycosyltransferase</fullName>
    </submittedName>
</protein>
<dbReference type="InterPro" id="IPR029044">
    <property type="entry name" value="Nucleotide-diphossugar_trans"/>
</dbReference>
<dbReference type="AlphaFoldDB" id="A0A845LZD5"/>
<dbReference type="GO" id="GO:0016740">
    <property type="term" value="F:transferase activity"/>
    <property type="evidence" value="ECO:0007669"/>
    <property type="project" value="UniProtKB-KW"/>
</dbReference>
<name>A0A845LZD5_9RHOB</name>
<keyword evidence="1" id="KW-1133">Transmembrane helix</keyword>
<dbReference type="InterPro" id="IPR001173">
    <property type="entry name" value="Glyco_trans_2-like"/>
</dbReference>
<keyword evidence="1" id="KW-0812">Transmembrane</keyword>
<accession>A0A845LZD5</accession>
<feature type="transmembrane region" description="Helical" evidence="1">
    <location>
        <begin position="264"/>
        <end position="285"/>
    </location>
</feature>
<evidence type="ECO:0000313" key="3">
    <source>
        <dbReference type="EMBL" id="MZR13400.1"/>
    </source>
</evidence>
<dbReference type="RefSeq" id="WP_161351487.1">
    <property type="nucleotide sequence ID" value="NZ_WTUX01000011.1"/>
</dbReference>
<feature type="domain" description="Glycosyltransferase 2-like" evidence="2">
    <location>
        <begin position="391"/>
        <end position="519"/>
    </location>
</feature>
<gene>
    <name evidence="3" type="ORF">GQE99_10265</name>
</gene>
<comment type="caution">
    <text evidence="3">The sequence shown here is derived from an EMBL/GenBank/DDBJ whole genome shotgun (WGS) entry which is preliminary data.</text>
</comment>
<keyword evidence="4" id="KW-1185">Reference proteome</keyword>
<dbReference type="PANTHER" id="PTHR43685:SF2">
    <property type="entry name" value="GLYCOSYLTRANSFERASE 2-LIKE DOMAIN-CONTAINING PROTEIN"/>
    <property type="match status" value="1"/>
</dbReference>
<dbReference type="SUPFAM" id="SSF53448">
    <property type="entry name" value="Nucleotide-diphospho-sugar transferases"/>
    <property type="match status" value="1"/>
</dbReference>